<gene>
    <name evidence="3" type="ORF">HK103_006620</name>
</gene>
<feature type="transmembrane region" description="Helical" evidence="2">
    <location>
        <begin position="424"/>
        <end position="443"/>
    </location>
</feature>
<dbReference type="Pfam" id="PF06772">
    <property type="entry name" value="LtrA"/>
    <property type="match status" value="1"/>
</dbReference>
<sequence>MEEKQESVAVDREFNLRSKFTVKGRQIRVVKGEEDIVSNRFDRGEQVLLGSKKHLDSVKAAISEIENDIRRIQKLAKGDGTSGRMLSAAKVVKLENKKKEFEETLDFLLDNFDYLDEEKEAEEDEENMLEDDNEDNTFVVTKASVAESSKVHDIRIVRKWEAGPQVRQYYIGDDLYRQPGEVEVKWFELFLDLIYVGGVAKCGEHIAEHPPNGHSFDYHQFSEFTLVLIPLLFHWNHLCLLNNAIYHKGYIRKAFNFIFIVAVLFMTISISSAFDLSLEKNTGSVFLTFHVISIFLMESYTTYAMYKCVPNIGSSAFLHLIWVTLQAGMYMSIWAFPPLPETDNQIEADNRIMLRKYIWTAALIFEYASRFGVEYWKNHFRQPRIAVNVEHYHERFGVFIVFIMGELVVNLFKQSYTLEYQGKFLAYLLVVFVVSMNIFFLYFRSEGNEYFVHALRRKAPRWATIWRFTQLPFSVAIVGLGAANAALLRASENQLYPKGLNASEHGGFFMFNETNTTNITSGMSCPGAESVEFSLELQDVFFACFAGIYGSLALFGMVHKEKIREGYHPLVPLKYRVVQRIFWAAVFCAAIWVVPKLKEDGKEFHGFKLLYYALGITSFSVIFEELGRYSVKIKSGKVDIVKRE</sequence>
<feature type="transmembrane region" description="Helical" evidence="2">
    <location>
        <begin position="286"/>
        <end position="305"/>
    </location>
</feature>
<keyword evidence="2" id="KW-0812">Transmembrane</keyword>
<keyword evidence="2" id="KW-0472">Membrane</keyword>
<evidence type="ECO:0000256" key="2">
    <source>
        <dbReference type="SAM" id="Phobius"/>
    </source>
</evidence>
<evidence type="ECO:0000256" key="1">
    <source>
        <dbReference type="SAM" id="Coils"/>
    </source>
</evidence>
<name>A0AAD5UGQ3_9FUNG</name>
<dbReference type="EMBL" id="JADGKB010000072">
    <property type="protein sequence ID" value="KAJ3255077.1"/>
    <property type="molecule type" value="Genomic_DNA"/>
</dbReference>
<feature type="transmembrane region" description="Helical" evidence="2">
    <location>
        <begin position="540"/>
        <end position="559"/>
    </location>
</feature>
<dbReference type="PANTHER" id="PTHR36840">
    <property type="entry name" value="BLL5714 PROTEIN"/>
    <property type="match status" value="1"/>
</dbReference>
<dbReference type="Proteomes" id="UP001210925">
    <property type="component" value="Unassembled WGS sequence"/>
</dbReference>
<keyword evidence="2" id="KW-1133">Transmembrane helix</keyword>
<feature type="transmembrane region" description="Helical" evidence="2">
    <location>
        <begin position="464"/>
        <end position="487"/>
    </location>
</feature>
<proteinExistence type="predicted"/>
<feature type="transmembrane region" description="Helical" evidence="2">
    <location>
        <begin position="580"/>
        <end position="597"/>
    </location>
</feature>
<dbReference type="PANTHER" id="PTHR36840:SF1">
    <property type="entry name" value="BLL5714 PROTEIN"/>
    <property type="match status" value="1"/>
</dbReference>
<dbReference type="AlphaFoldDB" id="A0AAD5UGQ3"/>
<feature type="transmembrane region" description="Helical" evidence="2">
    <location>
        <begin position="396"/>
        <end position="412"/>
    </location>
</feature>
<keyword evidence="1" id="KW-0175">Coiled coil</keyword>
<feature type="transmembrane region" description="Helical" evidence="2">
    <location>
        <begin position="224"/>
        <end position="242"/>
    </location>
</feature>
<feature type="transmembrane region" description="Helical" evidence="2">
    <location>
        <begin position="317"/>
        <end position="337"/>
    </location>
</feature>
<organism evidence="3 4">
    <name type="scientific">Boothiomyces macroporosus</name>
    <dbReference type="NCBI Taxonomy" id="261099"/>
    <lineage>
        <taxon>Eukaryota</taxon>
        <taxon>Fungi</taxon>
        <taxon>Fungi incertae sedis</taxon>
        <taxon>Chytridiomycota</taxon>
        <taxon>Chytridiomycota incertae sedis</taxon>
        <taxon>Chytridiomycetes</taxon>
        <taxon>Rhizophydiales</taxon>
        <taxon>Terramycetaceae</taxon>
        <taxon>Boothiomyces</taxon>
    </lineage>
</organism>
<evidence type="ECO:0000313" key="4">
    <source>
        <dbReference type="Proteomes" id="UP001210925"/>
    </source>
</evidence>
<reference evidence="3" key="1">
    <citation type="submission" date="2020-05" db="EMBL/GenBank/DDBJ databases">
        <title>Phylogenomic resolution of chytrid fungi.</title>
        <authorList>
            <person name="Stajich J.E."/>
            <person name="Amses K."/>
            <person name="Simmons R."/>
            <person name="Seto K."/>
            <person name="Myers J."/>
            <person name="Bonds A."/>
            <person name="Quandt C.A."/>
            <person name="Barry K."/>
            <person name="Liu P."/>
            <person name="Grigoriev I."/>
            <person name="Longcore J.E."/>
            <person name="James T.Y."/>
        </authorList>
    </citation>
    <scope>NUCLEOTIDE SEQUENCE</scope>
    <source>
        <strain evidence="3">PLAUS21</strain>
    </source>
</reference>
<protein>
    <submittedName>
        <fullName evidence="3">Uncharacterized protein</fullName>
    </submittedName>
</protein>
<feature type="coiled-coil region" evidence="1">
    <location>
        <begin position="55"/>
        <end position="135"/>
    </location>
</feature>
<accession>A0AAD5UGQ3</accession>
<evidence type="ECO:0000313" key="3">
    <source>
        <dbReference type="EMBL" id="KAJ3255077.1"/>
    </source>
</evidence>
<comment type="caution">
    <text evidence="3">The sequence shown here is derived from an EMBL/GenBank/DDBJ whole genome shotgun (WGS) entry which is preliminary data.</text>
</comment>
<feature type="transmembrane region" description="Helical" evidence="2">
    <location>
        <begin position="609"/>
        <end position="627"/>
    </location>
</feature>
<dbReference type="InterPro" id="IPR010640">
    <property type="entry name" value="Low_temperature_requirement_A"/>
</dbReference>
<feature type="transmembrane region" description="Helical" evidence="2">
    <location>
        <begin position="357"/>
        <end position="376"/>
    </location>
</feature>
<keyword evidence="4" id="KW-1185">Reference proteome</keyword>
<feature type="transmembrane region" description="Helical" evidence="2">
    <location>
        <begin position="254"/>
        <end position="274"/>
    </location>
</feature>